<name>A1WIY4_VEREI</name>
<dbReference type="RefSeq" id="WP_011809597.1">
    <property type="nucleotide sequence ID" value="NC_008786.1"/>
</dbReference>
<sequence>MSNIYIVGIAMTVFGRHPERSVNDLAREALGGALKDAGCAAADIGVAFHAGLTQGPLHGQLSIPGQVVLASLGLHSIPIFNVENACASGSTAVHLAVHSLKAGATDVALALGVEKMVIPDKARAMALFEGGWDVSRAEENYQTLLRMGEGVEPPPGSESERPYSKFMAIYAAFCRQHMKTYGTTRRQIAAVSAKNHRHSQHNPYAQFRKPFSVEEVLAAAPISYPLTVPMCAPLSDGAAAAILCTQEGIERLGADRSRCVRVAASVMRSFSHRTLAQPYLHVSRLAALQAYEQTGLQPQDIDVAEVHDATAMGEIIQVENLGFAPLGEGGPAQERGDFTLGGRLPVNPSGGLESKGHPLGATGLGQLYELTTQLRGEAGPRQVPGARHAMQENGGGFLGIEEAAVAIHILSKS</sequence>
<feature type="domain" description="Thiolase N-terminal" evidence="1">
    <location>
        <begin position="4"/>
        <end position="209"/>
    </location>
</feature>
<dbReference type="OrthoDB" id="9785768at2"/>
<dbReference type="AlphaFoldDB" id="A1WIY4"/>
<evidence type="ECO:0000313" key="4">
    <source>
        <dbReference type="Proteomes" id="UP000000374"/>
    </source>
</evidence>
<feature type="domain" description="Thiolase C-terminal" evidence="2">
    <location>
        <begin position="280"/>
        <end position="403"/>
    </location>
</feature>
<dbReference type="InterPro" id="IPR002155">
    <property type="entry name" value="Thiolase"/>
</dbReference>
<dbReference type="Gene3D" id="3.40.47.10">
    <property type="match status" value="1"/>
</dbReference>
<keyword evidence="4" id="KW-1185">Reference proteome</keyword>
<reference evidence="4" key="1">
    <citation type="submission" date="2006-12" db="EMBL/GenBank/DDBJ databases">
        <title>Complete sequence of chromosome 1 of Verminephrobacter eiseniae EF01-2.</title>
        <authorList>
            <person name="Copeland A."/>
            <person name="Lucas S."/>
            <person name="Lapidus A."/>
            <person name="Barry K."/>
            <person name="Detter J.C."/>
            <person name="Glavina del Rio T."/>
            <person name="Dalin E."/>
            <person name="Tice H."/>
            <person name="Pitluck S."/>
            <person name="Chertkov O."/>
            <person name="Brettin T."/>
            <person name="Bruce D."/>
            <person name="Han C."/>
            <person name="Tapia R."/>
            <person name="Gilna P."/>
            <person name="Schmutz J."/>
            <person name="Larimer F."/>
            <person name="Land M."/>
            <person name="Hauser L."/>
            <person name="Kyrpides N."/>
            <person name="Kim E."/>
            <person name="Stahl D."/>
            <person name="Richardson P."/>
        </authorList>
    </citation>
    <scope>NUCLEOTIDE SEQUENCE [LARGE SCALE GENOMIC DNA]</scope>
    <source>
        <strain evidence="4">EF01-2</strain>
    </source>
</reference>
<dbReference type="STRING" id="391735.Veis_1838"/>
<dbReference type="Pfam" id="PF00108">
    <property type="entry name" value="Thiolase_N"/>
    <property type="match status" value="1"/>
</dbReference>
<dbReference type="InterPro" id="IPR016039">
    <property type="entry name" value="Thiolase-like"/>
</dbReference>
<dbReference type="EMBL" id="CP000542">
    <property type="protein sequence ID" value="ABM57591.1"/>
    <property type="molecule type" value="Genomic_DNA"/>
</dbReference>
<dbReference type="SUPFAM" id="SSF53901">
    <property type="entry name" value="Thiolase-like"/>
    <property type="match status" value="2"/>
</dbReference>
<evidence type="ECO:0000259" key="1">
    <source>
        <dbReference type="Pfam" id="PF00108"/>
    </source>
</evidence>
<accession>A1WIY4</accession>
<dbReference type="eggNOG" id="COG0183">
    <property type="taxonomic scope" value="Bacteria"/>
</dbReference>
<protein>
    <submittedName>
        <fullName evidence="3">Thiolase</fullName>
    </submittedName>
</protein>
<dbReference type="Pfam" id="PF22691">
    <property type="entry name" value="Thiolase_C_1"/>
    <property type="match status" value="1"/>
</dbReference>
<dbReference type="PIRSF" id="PIRSF000429">
    <property type="entry name" value="Ac-CoA_Ac_transf"/>
    <property type="match status" value="1"/>
</dbReference>
<dbReference type="Proteomes" id="UP000000374">
    <property type="component" value="Chromosome"/>
</dbReference>
<dbReference type="HOGENOM" id="CLU_035425_4_0_4"/>
<organism evidence="3 4">
    <name type="scientific">Verminephrobacter eiseniae (strain EF01-2)</name>
    <dbReference type="NCBI Taxonomy" id="391735"/>
    <lineage>
        <taxon>Bacteria</taxon>
        <taxon>Pseudomonadati</taxon>
        <taxon>Pseudomonadota</taxon>
        <taxon>Betaproteobacteria</taxon>
        <taxon>Burkholderiales</taxon>
        <taxon>Comamonadaceae</taxon>
        <taxon>Verminephrobacter</taxon>
    </lineage>
</organism>
<dbReference type="InterPro" id="IPR055140">
    <property type="entry name" value="Thiolase_C_2"/>
</dbReference>
<dbReference type="PANTHER" id="PTHR42870:SF1">
    <property type="entry name" value="NON-SPECIFIC LIPID-TRANSFER PROTEIN-LIKE 2"/>
    <property type="match status" value="1"/>
</dbReference>
<gene>
    <name evidence="3" type="ordered locus">Veis_1838</name>
</gene>
<dbReference type="CDD" id="cd00829">
    <property type="entry name" value="SCP-x_thiolase"/>
    <property type="match status" value="1"/>
</dbReference>
<dbReference type="InterPro" id="IPR020616">
    <property type="entry name" value="Thiolase_N"/>
</dbReference>
<dbReference type="PANTHER" id="PTHR42870">
    <property type="entry name" value="ACETYL-COA C-ACETYLTRANSFERASE"/>
    <property type="match status" value="1"/>
</dbReference>
<evidence type="ECO:0000259" key="2">
    <source>
        <dbReference type="Pfam" id="PF22691"/>
    </source>
</evidence>
<proteinExistence type="predicted"/>
<dbReference type="GO" id="GO:0003988">
    <property type="term" value="F:acetyl-CoA C-acyltransferase activity"/>
    <property type="evidence" value="ECO:0007669"/>
    <property type="project" value="UniProtKB-ARBA"/>
</dbReference>
<evidence type="ECO:0000313" key="3">
    <source>
        <dbReference type="EMBL" id="ABM57591.1"/>
    </source>
</evidence>
<dbReference type="GeneID" id="76460441"/>
<dbReference type="KEGG" id="vei:Veis_1838"/>